<gene>
    <name evidence="4" type="ORF">Anas_10753</name>
</gene>
<reference evidence="4 5" key="1">
    <citation type="journal article" date="2019" name="PLoS Biol.">
        <title>Sex chromosomes control vertical transmission of feminizing Wolbachia symbionts in an isopod.</title>
        <authorList>
            <person name="Becking T."/>
            <person name="Chebbi M.A."/>
            <person name="Giraud I."/>
            <person name="Moumen B."/>
            <person name="Laverre T."/>
            <person name="Caubet Y."/>
            <person name="Peccoud J."/>
            <person name="Gilbert C."/>
            <person name="Cordaux R."/>
        </authorList>
    </citation>
    <scope>NUCLEOTIDE SEQUENCE [LARGE SCALE GENOMIC DNA]</scope>
    <source>
        <strain evidence="4">ANa2</strain>
        <tissue evidence="4">Whole body excluding digestive tract and cuticle</tissue>
    </source>
</reference>
<feature type="domain" description="ZFPL1-like B-box zinc-binding" evidence="3">
    <location>
        <begin position="1"/>
        <end position="46"/>
    </location>
</feature>
<feature type="region of interest" description="Disordered" evidence="2">
    <location>
        <begin position="113"/>
        <end position="142"/>
    </location>
</feature>
<keyword evidence="1" id="KW-0862">Zinc</keyword>
<dbReference type="Proteomes" id="UP000326759">
    <property type="component" value="Unassembled WGS sequence"/>
</dbReference>
<dbReference type="OrthoDB" id="1916590at2759"/>
<comment type="similarity">
    <text evidence="1">Belongs to the ZFPL1 family.</text>
</comment>
<dbReference type="AlphaFoldDB" id="A0A5N5SZQ4"/>
<dbReference type="GO" id="GO:0016020">
    <property type="term" value="C:membrane"/>
    <property type="evidence" value="ECO:0007669"/>
    <property type="project" value="UniProtKB-SubCell"/>
</dbReference>
<proteinExistence type="inferred from homology"/>
<comment type="caution">
    <text evidence="4">The sequence shown here is derived from an EMBL/GenBank/DDBJ whole genome shotgun (WGS) entry which is preliminary data.</text>
</comment>
<dbReference type="PANTHER" id="PTHR12981:SF0">
    <property type="entry name" value="ZINC FINGER PROTEIN-LIKE 1"/>
    <property type="match status" value="1"/>
</dbReference>
<evidence type="ECO:0000313" key="5">
    <source>
        <dbReference type="Proteomes" id="UP000326759"/>
    </source>
</evidence>
<keyword evidence="1" id="KW-0479">Metal-binding</keyword>
<evidence type="ECO:0000256" key="1">
    <source>
        <dbReference type="RuleBase" id="RU369078"/>
    </source>
</evidence>
<sequence>MGLCKCAKKKVTNQFCFEHRVNVCEHCMVNDHPKCIVQSYLQWLNDSDYNPVCQLCQEDLELDECLRLVCYASNLVSPVADALREILGNYEWARAGLGMSILKSSAKYNSGHGNKSEDSSLLVGTHNNLQNDRGIPDGRDTTTAVPLLTEQYQNSHHQSSSQHRSSTLAASGKNKKSLGCFVYLYK</sequence>
<keyword evidence="1" id="KW-0472">Membrane</keyword>
<evidence type="ECO:0000313" key="4">
    <source>
        <dbReference type="EMBL" id="KAB7499395.1"/>
    </source>
</evidence>
<protein>
    <recommendedName>
        <fullName evidence="1">Zinc finger protein-like 1 homolog</fullName>
    </recommendedName>
</protein>
<accession>A0A5N5SZQ4</accession>
<evidence type="ECO:0000256" key="2">
    <source>
        <dbReference type="SAM" id="MobiDB-lite"/>
    </source>
</evidence>
<comment type="subcellular location">
    <subcellularLocation>
        <location evidence="1">Membrane</location>
        <topology evidence="1">Single-pass membrane protein</topology>
    </subcellularLocation>
</comment>
<dbReference type="PANTHER" id="PTHR12981">
    <property type="entry name" value="ZINC FINGER PROTEIN-LIKE 1"/>
    <property type="match status" value="1"/>
</dbReference>
<dbReference type="GO" id="GO:0005794">
    <property type="term" value="C:Golgi apparatus"/>
    <property type="evidence" value="ECO:0007669"/>
    <property type="project" value="TreeGrafter"/>
</dbReference>
<keyword evidence="1" id="KW-0863">Zinc-finger</keyword>
<dbReference type="EMBL" id="SEYY01018396">
    <property type="protein sequence ID" value="KAB7499395.1"/>
    <property type="molecule type" value="Genomic_DNA"/>
</dbReference>
<dbReference type="InterPro" id="IPR058731">
    <property type="entry name" value="Znf-B_box_ZFPL1-like"/>
</dbReference>
<keyword evidence="5" id="KW-1185">Reference proteome</keyword>
<name>A0A5N5SZQ4_9CRUS</name>
<dbReference type="InterPro" id="IPR039043">
    <property type="entry name" value="ZFPL1"/>
</dbReference>
<dbReference type="GO" id="GO:0008270">
    <property type="term" value="F:zinc ion binding"/>
    <property type="evidence" value="ECO:0007669"/>
    <property type="project" value="UniProtKB-UniRule"/>
</dbReference>
<evidence type="ECO:0000259" key="3">
    <source>
        <dbReference type="Pfam" id="PF25993"/>
    </source>
</evidence>
<dbReference type="Pfam" id="PF25993">
    <property type="entry name" value="zf-B_box_ZFPL1"/>
    <property type="match status" value="1"/>
</dbReference>
<organism evidence="4 5">
    <name type="scientific">Armadillidium nasatum</name>
    <dbReference type="NCBI Taxonomy" id="96803"/>
    <lineage>
        <taxon>Eukaryota</taxon>
        <taxon>Metazoa</taxon>
        <taxon>Ecdysozoa</taxon>
        <taxon>Arthropoda</taxon>
        <taxon>Crustacea</taxon>
        <taxon>Multicrustacea</taxon>
        <taxon>Malacostraca</taxon>
        <taxon>Eumalacostraca</taxon>
        <taxon>Peracarida</taxon>
        <taxon>Isopoda</taxon>
        <taxon>Oniscidea</taxon>
        <taxon>Crinocheta</taxon>
        <taxon>Armadillidiidae</taxon>
        <taxon>Armadillidium</taxon>
    </lineage>
</organism>